<keyword evidence="4" id="KW-1134">Transmembrane beta strand</keyword>
<dbReference type="InterPro" id="IPR051906">
    <property type="entry name" value="TolC-like"/>
</dbReference>
<keyword evidence="11" id="KW-1185">Reference proteome</keyword>
<evidence type="ECO:0000256" key="9">
    <source>
        <dbReference type="SAM" id="SignalP"/>
    </source>
</evidence>
<dbReference type="PANTHER" id="PTHR30026">
    <property type="entry name" value="OUTER MEMBRANE PROTEIN TOLC"/>
    <property type="match status" value="1"/>
</dbReference>
<gene>
    <name evidence="10" type="ORF">SAMN05421740_109194</name>
</gene>
<evidence type="ECO:0000256" key="5">
    <source>
        <dbReference type="ARBA" id="ARBA00022692"/>
    </source>
</evidence>
<dbReference type="GO" id="GO:0009279">
    <property type="term" value="C:cell outer membrane"/>
    <property type="evidence" value="ECO:0007669"/>
    <property type="project" value="UniProtKB-SubCell"/>
</dbReference>
<protein>
    <submittedName>
        <fullName evidence="10">Outer membrane protein TolC</fullName>
    </submittedName>
</protein>
<evidence type="ECO:0000256" key="2">
    <source>
        <dbReference type="ARBA" id="ARBA00007613"/>
    </source>
</evidence>
<dbReference type="InterPro" id="IPR003423">
    <property type="entry name" value="OMP_efflux"/>
</dbReference>
<dbReference type="GO" id="GO:1990281">
    <property type="term" value="C:efflux pump complex"/>
    <property type="evidence" value="ECO:0007669"/>
    <property type="project" value="TreeGrafter"/>
</dbReference>
<keyword evidence="5" id="KW-0812">Transmembrane</keyword>
<dbReference type="Pfam" id="PF02321">
    <property type="entry name" value="OEP"/>
    <property type="match status" value="2"/>
</dbReference>
<accession>A0A1H7STU0</accession>
<feature type="chain" id="PRO_5011634210" evidence="9">
    <location>
        <begin position="23"/>
        <end position="426"/>
    </location>
</feature>
<reference evidence="11" key="1">
    <citation type="submission" date="2016-10" db="EMBL/GenBank/DDBJ databases">
        <authorList>
            <person name="Varghese N."/>
            <person name="Submissions S."/>
        </authorList>
    </citation>
    <scope>NUCLEOTIDE SEQUENCE [LARGE SCALE GENOMIC DNA]</scope>
    <source>
        <strain evidence="11">Jip14</strain>
    </source>
</reference>
<keyword evidence="6" id="KW-0472">Membrane</keyword>
<evidence type="ECO:0000256" key="6">
    <source>
        <dbReference type="ARBA" id="ARBA00023136"/>
    </source>
</evidence>
<dbReference type="GO" id="GO:0015288">
    <property type="term" value="F:porin activity"/>
    <property type="evidence" value="ECO:0007669"/>
    <property type="project" value="TreeGrafter"/>
</dbReference>
<feature type="coiled-coil region" evidence="8">
    <location>
        <begin position="322"/>
        <end position="374"/>
    </location>
</feature>
<evidence type="ECO:0000256" key="3">
    <source>
        <dbReference type="ARBA" id="ARBA00022448"/>
    </source>
</evidence>
<comment type="similarity">
    <text evidence="2">Belongs to the outer membrane factor (OMF) (TC 1.B.17) family.</text>
</comment>
<keyword evidence="9" id="KW-0732">Signal</keyword>
<keyword evidence="3" id="KW-0813">Transport</keyword>
<evidence type="ECO:0000256" key="8">
    <source>
        <dbReference type="SAM" id="Coils"/>
    </source>
</evidence>
<dbReference type="OrthoDB" id="9807719at2"/>
<dbReference type="Gene3D" id="1.20.1600.10">
    <property type="entry name" value="Outer membrane efflux proteins (OEP)"/>
    <property type="match status" value="1"/>
</dbReference>
<dbReference type="STRING" id="332977.SAMN05421740_109194"/>
<name>A0A1H7STU0_9SPHI</name>
<keyword evidence="8" id="KW-0175">Coiled coil</keyword>
<dbReference type="Proteomes" id="UP000198916">
    <property type="component" value="Unassembled WGS sequence"/>
</dbReference>
<organism evidence="10 11">
    <name type="scientific">Parapedobacter koreensis</name>
    <dbReference type="NCBI Taxonomy" id="332977"/>
    <lineage>
        <taxon>Bacteria</taxon>
        <taxon>Pseudomonadati</taxon>
        <taxon>Bacteroidota</taxon>
        <taxon>Sphingobacteriia</taxon>
        <taxon>Sphingobacteriales</taxon>
        <taxon>Sphingobacteriaceae</taxon>
        <taxon>Parapedobacter</taxon>
    </lineage>
</organism>
<evidence type="ECO:0000313" key="11">
    <source>
        <dbReference type="Proteomes" id="UP000198916"/>
    </source>
</evidence>
<evidence type="ECO:0000256" key="1">
    <source>
        <dbReference type="ARBA" id="ARBA00004442"/>
    </source>
</evidence>
<evidence type="ECO:0000256" key="7">
    <source>
        <dbReference type="ARBA" id="ARBA00023237"/>
    </source>
</evidence>
<proteinExistence type="inferred from homology"/>
<dbReference type="GO" id="GO:0015562">
    <property type="term" value="F:efflux transmembrane transporter activity"/>
    <property type="evidence" value="ECO:0007669"/>
    <property type="project" value="InterPro"/>
</dbReference>
<feature type="signal peptide" evidence="9">
    <location>
        <begin position="1"/>
        <end position="22"/>
    </location>
</feature>
<sequence length="426" mass="48311">MKRNRIYAICFFVVAMGMSARSQTLTLEQCRQLAINYNYQIKNSTLALDAARAVRKEAYTHYFPNVSASAIGMQALDPLLRMKTAGGDMGLLNQLALGYLNVVQPLYSGGRIKMGNKLAVLNVEVQERRQRLSENEVLLKMEQQYWQVITIREKQQTLASYQQFLDTLYKQVDDAYRNGMITKNDLLRVSIRHRELEVNKMQLENGEKLALMQLCQTIGMEYRSGIVLADNLDTVYAPDAYFVIGAAVLAKRPEYQLLEKSVDAATLETKMKKGDYLPTVGIGAAGYYLNQFEPGQQGVFNGMVYASVSIPISDWWGRKPKLQEMKNKEQATQNTLEDHKGLLLLQVEQAWTDLNEASEQIRLMEETLLQATENVKVNRDSYNNGLVALSDLLEAQALKAETIDKLTEARSRYKLAITNYQQVTGR</sequence>
<dbReference type="AlphaFoldDB" id="A0A1H7STU0"/>
<comment type="subcellular location">
    <subcellularLocation>
        <location evidence="1">Cell outer membrane</location>
    </subcellularLocation>
</comment>
<dbReference type="SUPFAM" id="SSF56954">
    <property type="entry name" value="Outer membrane efflux proteins (OEP)"/>
    <property type="match status" value="1"/>
</dbReference>
<keyword evidence="7" id="KW-0998">Cell outer membrane</keyword>
<evidence type="ECO:0000256" key="4">
    <source>
        <dbReference type="ARBA" id="ARBA00022452"/>
    </source>
</evidence>
<dbReference type="PANTHER" id="PTHR30026:SF20">
    <property type="entry name" value="OUTER MEMBRANE PROTEIN TOLC"/>
    <property type="match status" value="1"/>
</dbReference>
<dbReference type="EMBL" id="FNZR01000009">
    <property type="protein sequence ID" value="SEL75983.1"/>
    <property type="molecule type" value="Genomic_DNA"/>
</dbReference>
<evidence type="ECO:0000313" key="10">
    <source>
        <dbReference type="EMBL" id="SEL75983.1"/>
    </source>
</evidence>